<evidence type="ECO:0000313" key="2">
    <source>
        <dbReference type="Proteomes" id="UP001246858"/>
    </source>
</evidence>
<reference evidence="1" key="1">
    <citation type="submission" date="2023-07" db="EMBL/GenBank/DDBJ databases">
        <title>Sorghum-associated microbial communities from plants grown in Nebraska, USA.</title>
        <authorList>
            <person name="Schachtman D."/>
        </authorList>
    </citation>
    <scope>NUCLEOTIDE SEQUENCE</scope>
    <source>
        <strain evidence="1">2697</strain>
    </source>
</reference>
<accession>A0ACC6L2M2</accession>
<sequence length="796" mass="87698">MKKAGVVFLVLLANLAFGQKDAKNGEEVLLKKFGKAEAVYQERIFCHLNKQVYLPGETLWMQAYVLNARDKSPSLLSSNVIAEITDKTGRSIARKLFFADGGAAPGQFELKGFAPGDYFVKVYTNWMRNFGKRYYFVQPISILPLKPAVDKPAMAAPAFSVHAEGGRLLANLEQKLVIISERPEQHIISGKIKTSSGNEVHRFVVNPGEIPSFYFTPVSGQSYTAELSLSDGRTLKTAIPVAADAGIGINVNPYFRDKIRVSLAGNTAQLQAQDYLILAHAAGKLHKALKVKLSAPQTTIELNRNELAPGVNTLTVFTAQGLPVTERAFFVPADTRKGKLDISLLPAKNRDSLQLQFRLPQNTGQLRYSLSVLPAATQAWKDQQSLYSFAFLDDQLAPHAYASAAMTSSGAFSDLNNIDQLLIAFGGRKFNWDWVAALSENPFKYEFERGLSIKGTLAGLQQKKDKGQVDLYSAENHLMLNSKADSLGRFTFERLFLLDSTKLSLTAGNSKGRNAALTATQLWSVEEESLQKKELPPAIHPDGSLTALNFGELIRPLKNVQLKEVNIVSAKKPAQRSGIYQKGINDDSFVIDESTVKRFNSLIDLLRGKFMLDINDMGAGDIQIKMRGGMLGLNAGGNVQSRNPVIVIDGMIVNDLNYLRDLNIFDLEEVAINKTGINLLGPSGSNGAIFIKTRTTPIDFSRVSELDSSDKTVQWIVARGYTEARKFSVPQYGPAANSMPHQAILPVFWETSQSSLESNKVLSFKLPFPCKDLILILEGIDQNGLLYSERKKIQIP</sequence>
<dbReference type="EMBL" id="JAVDTF010000005">
    <property type="protein sequence ID" value="MDR6785734.1"/>
    <property type="molecule type" value="Genomic_DNA"/>
</dbReference>
<proteinExistence type="predicted"/>
<dbReference type="Proteomes" id="UP001246858">
    <property type="component" value="Unassembled WGS sequence"/>
</dbReference>
<name>A0ACC6L2M2_9SPHI</name>
<comment type="caution">
    <text evidence="1">The sequence shown here is derived from an EMBL/GenBank/DDBJ whole genome shotgun (WGS) entry which is preliminary data.</text>
</comment>
<organism evidence="1 2">
    <name type="scientific">Pedobacter africanus</name>
    <dbReference type="NCBI Taxonomy" id="151894"/>
    <lineage>
        <taxon>Bacteria</taxon>
        <taxon>Pseudomonadati</taxon>
        <taxon>Bacteroidota</taxon>
        <taxon>Sphingobacteriia</taxon>
        <taxon>Sphingobacteriales</taxon>
        <taxon>Sphingobacteriaceae</taxon>
        <taxon>Pedobacter</taxon>
    </lineage>
</organism>
<gene>
    <name evidence="1" type="ORF">J2X78_004326</name>
</gene>
<evidence type="ECO:0000313" key="1">
    <source>
        <dbReference type="EMBL" id="MDR6785734.1"/>
    </source>
</evidence>
<protein>
    <submittedName>
        <fullName evidence="1">Uncharacterized protein</fullName>
    </submittedName>
</protein>
<keyword evidence="2" id="KW-1185">Reference proteome</keyword>